<evidence type="ECO:0000313" key="2">
    <source>
        <dbReference type="EMBL" id="KAF8793841.1"/>
    </source>
</evidence>
<feature type="region of interest" description="Disordered" evidence="1">
    <location>
        <begin position="50"/>
        <end position="69"/>
    </location>
</feature>
<accession>A0A8T0FRZ0</accession>
<dbReference type="InterPro" id="IPR049630">
    <property type="entry name" value="DYDC-like_DD"/>
</dbReference>
<dbReference type="Gene3D" id="1.20.890.10">
    <property type="entry name" value="cAMP-dependent protein kinase regulatory subunit, dimerization-anchoring domain"/>
    <property type="match status" value="1"/>
</dbReference>
<dbReference type="AlphaFoldDB" id="A0A8T0FRZ0"/>
<protein>
    <submittedName>
        <fullName evidence="2">Uncharacterized protein</fullName>
    </submittedName>
</protein>
<reference evidence="2" key="1">
    <citation type="journal article" date="2020" name="bioRxiv">
        <title>Chromosome-level reference genome of the European wasp spider Argiope bruennichi: a resource for studies on range expansion and evolutionary adaptation.</title>
        <authorList>
            <person name="Sheffer M.M."/>
            <person name="Hoppe A."/>
            <person name="Krehenwinkel H."/>
            <person name="Uhl G."/>
            <person name="Kuss A.W."/>
            <person name="Jensen L."/>
            <person name="Jensen C."/>
            <person name="Gillespie R.G."/>
            <person name="Hoff K.J."/>
            <person name="Prost S."/>
        </authorList>
    </citation>
    <scope>NUCLEOTIDE SEQUENCE</scope>
</reference>
<organism evidence="2 3">
    <name type="scientific">Argiope bruennichi</name>
    <name type="common">Wasp spider</name>
    <name type="synonym">Aranea bruennichi</name>
    <dbReference type="NCBI Taxonomy" id="94029"/>
    <lineage>
        <taxon>Eukaryota</taxon>
        <taxon>Metazoa</taxon>
        <taxon>Ecdysozoa</taxon>
        <taxon>Arthropoda</taxon>
        <taxon>Chelicerata</taxon>
        <taxon>Arachnida</taxon>
        <taxon>Araneae</taxon>
        <taxon>Araneomorphae</taxon>
        <taxon>Entelegynae</taxon>
        <taxon>Araneoidea</taxon>
        <taxon>Araneidae</taxon>
        <taxon>Argiope</taxon>
    </lineage>
</organism>
<evidence type="ECO:0000313" key="3">
    <source>
        <dbReference type="Proteomes" id="UP000807504"/>
    </source>
</evidence>
<name>A0A8T0FRZ0_ARGBR</name>
<keyword evidence="3" id="KW-1185">Reference proteome</keyword>
<sequence>MDIEYLKTSIGGYLSRALTELAIRRPERPVEYLAYYLISLHEKELELQNKRTKEEQKKKKSTSRVKVTAAPTSDTSQIVSSVLAEIMEKCTDLYNPEVKDSSINLLESSGTEIPHRRLTAPTIIDHASYLDENVARLVINEENNEFTAEKNEIPHSYELNTENAPEVIKSLSQQFKIPGTSTNNLQIDSD</sequence>
<dbReference type="Pfam" id="PF05186">
    <property type="entry name" value="Dpy-30"/>
    <property type="match status" value="1"/>
</dbReference>
<dbReference type="InterPro" id="IPR007858">
    <property type="entry name" value="Dpy-30_motif"/>
</dbReference>
<dbReference type="Proteomes" id="UP000807504">
    <property type="component" value="Unassembled WGS sequence"/>
</dbReference>
<comment type="caution">
    <text evidence="2">The sequence shown here is derived from an EMBL/GenBank/DDBJ whole genome shotgun (WGS) entry which is preliminary data.</text>
</comment>
<dbReference type="EMBL" id="JABXBU010000002">
    <property type="protein sequence ID" value="KAF8793841.1"/>
    <property type="molecule type" value="Genomic_DNA"/>
</dbReference>
<gene>
    <name evidence="2" type="ORF">HNY73_001879</name>
</gene>
<dbReference type="CDD" id="cd22966">
    <property type="entry name" value="DD_DYDC-like"/>
    <property type="match status" value="1"/>
</dbReference>
<evidence type="ECO:0000256" key="1">
    <source>
        <dbReference type="SAM" id="MobiDB-lite"/>
    </source>
</evidence>
<proteinExistence type="predicted"/>
<reference evidence="2" key="2">
    <citation type="submission" date="2020-06" db="EMBL/GenBank/DDBJ databases">
        <authorList>
            <person name="Sheffer M."/>
        </authorList>
    </citation>
    <scope>NUCLEOTIDE SEQUENCE</scope>
</reference>